<gene>
    <name evidence="8" type="ORF">OBRU01_13928</name>
</gene>
<dbReference type="ESTHER" id="9neop-a0a0l7l7m2">
    <property type="family name" value="Carb_B_Arthropoda"/>
</dbReference>
<reference evidence="8 9" key="1">
    <citation type="journal article" date="2015" name="Genome Biol. Evol.">
        <title>The genome of winter moth (Operophtera brumata) provides a genomic perspective on sexual dimorphism and phenology.</title>
        <authorList>
            <person name="Derks M.F."/>
            <person name="Smit S."/>
            <person name="Salis L."/>
            <person name="Schijlen E."/>
            <person name="Bossers A."/>
            <person name="Mateman C."/>
            <person name="Pijl A.S."/>
            <person name="de Ridder D."/>
            <person name="Groenen M.A."/>
            <person name="Visser M.E."/>
            <person name="Megens H.J."/>
        </authorList>
    </citation>
    <scope>NUCLEOTIDE SEQUENCE [LARGE SCALE GENOMIC DNA]</scope>
    <source>
        <strain evidence="8">WM2013NL</strain>
        <tissue evidence="8">Head and thorax</tissue>
    </source>
</reference>
<comment type="similarity">
    <text evidence="1 6">Belongs to the type-B carboxylesterase/lipase family.</text>
</comment>
<dbReference type="Gene3D" id="3.40.50.1820">
    <property type="entry name" value="alpha/beta hydrolase"/>
    <property type="match status" value="1"/>
</dbReference>
<keyword evidence="5" id="KW-0325">Glycoprotein</keyword>
<organism evidence="8 9">
    <name type="scientific">Operophtera brumata</name>
    <name type="common">Winter moth</name>
    <name type="synonym">Phalaena brumata</name>
    <dbReference type="NCBI Taxonomy" id="104452"/>
    <lineage>
        <taxon>Eukaryota</taxon>
        <taxon>Metazoa</taxon>
        <taxon>Ecdysozoa</taxon>
        <taxon>Arthropoda</taxon>
        <taxon>Hexapoda</taxon>
        <taxon>Insecta</taxon>
        <taxon>Pterygota</taxon>
        <taxon>Neoptera</taxon>
        <taxon>Endopterygota</taxon>
        <taxon>Lepidoptera</taxon>
        <taxon>Glossata</taxon>
        <taxon>Ditrysia</taxon>
        <taxon>Geometroidea</taxon>
        <taxon>Geometridae</taxon>
        <taxon>Larentiinae</taxon>
        <taxon>Operophtera</taxon>
    </lineage>
</organism>
<dbReference type="Proteomes" id="UP000037510">
    <property type="component" value="Unassembled WGS sequence"/>
</dbReference>
<evidence type="ECO:0000313" key="8">
    <source>
        <dbReference type="EMBL" id="KOB71339.1"/>
    </source>
</evidence>
<keyword evidence="3 6" id="KW-0378">Hydrolase</keyword>
<evidence type="ECO:0000256" key="1">
    <source>
        <dbReference type="ARBA" id="ARBA00005964"/>
    </source>
</evidence>
<keyword evidence="2" id="KW-0719">Serine esterase</keyword>
<dbReference type="PANTHER" id="PTHR43142:SF1">
    <property type="entry name" value="CARBOXYLIC ESTER HYDROLASE"/>
    <property type="match status" value="1"/>
</dbReference>
<evidence type="ECO:0000256" key="4">
    <source>
        <dbReference type="ARBA" id="ARBA00023157"/>
    </source>
</evidence>
<evidence type="ECO:0000256" key="6">
    <source>
        <dbReference type="RuleBase" id="RU361235"/>
    </source>
</evidence>
<comment type="caution">
    <text evidence="8">The sequence shown here is derived from an EMBL/GenBank/DDBJ whole genome shotgun (WGS) entry which is preliminary data.</text>
</comment>
<evidence type="ECO:0000313" key="9">
    <source>
        <dbReference type="Proteomes" id="UP000037510"/>
    </source>
</evidence>
<proteinExistence type="inferred from homology"/>
<dbReference type="EMBL" id="JTDY01002474">
    <property type="protein sequence ID" value="KOB71339.1"/>
    <property type="molecule type" value="Genomic_DNA"/>
</dbReference>
<name>A0A0L7L7M2_OPEBR</name>
<feature type="domain" description="Carboxylesterase type B" evidence="7">
    <location>
        <begin position="24"/>
        <end position="431"/>
    </location>
</feature>
<dbReference type="InterPro" id="IPR002018">
    <property type="entry name" value="CarbesteraseB"/>
</dbReference>
<dbReference type="Pfam" id="PF00135">
    <property type="entry name" value="COesterase"/>
    <property type="match status" value="1"/>
</dbReference>
<dbReference type="SUPFAM" id="SSF53474">
    <property type="entry name" value="alpha/beta-Hydrolases"/>
    <property type="match status" value="1"/>
</dbReference>
<dbReference type="EC" id="3.1.1.-" evidence="6"/>
<dbReference type="InterPro" id="IPR019826">
    <property type="entry name" value="Carboxylesterase_B_AS"/>
</dbReference>
<dbReference type="AlphaFoldDB" id="A0A0L7L7M2"/>
<dbReference type="STRING" id="104452.A0A0L7L7M2"/>
<evidence type="ECO:0000256" key="2">
    <source>
        <dbReference type="ARBA" id="ARBA00022487"/>
    </source>
</evidence>
<dbReference type="InterPro" id="IPR029058">
    <property type="entry name" value="AB_hydrolase_fold"/>
</dbReference>
<dbReference type="PROSITE" id="PS00122">
    <property type="entry name" value="CARBOXYLESTERASE_B_1"/>
    <property type="match status" value="1"/>
</dbReference>
<sequence length="442" mass="49708">MFTSKIIVLRRLHNFRYCSSKSMAPLPPKKWQGVRDASKHGSICPQFDIYTSQTIEGNEDCLFLNIYTKTLEIASNLPVMVFIHGGAFMSGSGDDMSYGPQFLLQHDVLLITLNYRLEALGFLCLDTPEVPGNAGMKDQVAALRWIRENVSKFGGNPDNITLFGESAGAAAVTYHMLSPMSKGLFHKAITQSGVCINDWAIGSTPKERAFRAGKVLGNATEDENELLKHLHSIPATDLTKITLATRSNDEKFRGLPIHFSPVIEKKFDNIEAFITEDSVDLLLKKQVNEVPLIIGYNSAEGITPLMDQIKKADVLNKQPSFMLPKEIAHKIPHEKLIEMGERVKKYYLGDKDLSMDTAQEIVDLQTDRQFAYNCHRFAHYYSRIAPTYMYKFDCVTDLNIGKTMMGHAGIAGACHTDELFYMFSNGLNRSVYIEQEKLRDVK</sequence>
<evidence type="ECO:0000256" key="5">
    <source>
        <dbReference type="ARBA" id="ARBA00023180"/>
    </source>
</evidence>
<evidence type="ECO:0000259" key="7">
    <source>
        <dbReference type="Pfam" id="PF00135"/>
    </source>
</evidence>
<keyword evidence="9" id="KW-1185">Reference proteome</keyword>
<evidence type="ECO:0000256" key="3">
    <source>
        <dbReference type="ARBA" id="ARBA00022801"/>
    </source>
</evidence>
<accession>A0A0L7L7M2</accession>
<dbReference type="GO" id="GO:0052689">
    <property type="term" value="F:carboxylic ester hydrolase activity"/>
    <property type="evidence" value="ECO:0007669"/>
    <property type="project" value="UniProtKB-KW"/>
</dbReference>
<protein>
    <recommendedName>
        <fullName evidence="6">Carboxylic ester hydrolase</fullName>
        <ecNumber evidence="6">3.1.1.-</ecNumber>
    </recommendedName>
</protein>
<keyword evidence="4" id="KW-1015">Disulfide bond</keyword>
<dbReference type="PANTHER" id="PTHR43142">
    <property type="entry name" value="CARBOXYLIC ESTER HYDROLASE"/>
    <property type="match status" value="1"/>
</dbReference>